<evidence type="ECO:0000313" key="11">
    <source>
        <dbReference type="Proteomes" id="UP000031967"/>
    </source>
</evidence>
<dbReference type="InterPro" id="IPR024989">
    <property type="entry name" value="MFS_assoc_dom"/>
</dbReference>
<dbReference type="InterPro" id="IPR026032">
    <property type="entry name" value="HcaT-like"/>
</dbReference>
<accession>A0ABR5ADD7</accession>
<dbReference type="InterPro" id="IPR020846">
    <property type="entry name" value="MFS_dom"/>
</dbReference>
<keyword evidence="4" id="KW-0997">Cell inner membrane</keyword>
<proteinExistence type="predicted"/>
<evidence type="ECO:0000259" key="9">
    <source>
        <dbReference type="PROSITE" id="PS50850"/>
    </source>
</evidence>
<feature type="domain" description="Major facilitator superfamily (MFS) profile" evidence="9">
    <location>
        <begin position="196"/>
        <end position="393"/>
    </location>
</feature>
<dbReference type="PROSITE" id="PS50850">
    <property type="entry name" value="MFS"/>
    <property type="match status" value="1"/>
</dbReference>
<comment type="caution">
    <text evidence="10">The sequence shown here is derived from an EMBL/GenBank/DDBJ whole genome shotgun (WGS) entry which is preliminary data.</text>
</comment>
<feature type="transmembrane region" description="Helical" evidence="8">
    <location>
        <begin position="16"/>
        <end position="33"/>
    </location>
</feature>
<evidence type="ECO:0000313" key="10">
    <source>
        <dbReference type="EMBL" id="KIL38590.1"/>
    </source>
</evidence>
<dbReference type="Proteomes" id="UP000031967">
    <property type="component" value="Unassembled WGS sequence"/>
</dbReference>
<dbReference type="PIRSF" id="PIRSF004925">
    <property type="entry name" value="HcaT"/>
    <property type="match status" value="1"/>
</dbReference>
<evidence type="ECO:0000256" key="6">
    <source>
        <dbReference type="ARBA" id="ARBA00022989"/>
    </source>
</evidence>
<dbReference type="SUPFAM" id="SSF103473">
    <property type="entry name" value="MFS general substrate transporter"/>
    <property type="match status" value="1"/>
</dbReference>
<keyword evidence="6 8" id="KW-1133">Transmembrane helix</keyword>
<keyword evidence="11" id="KW-1185">Reference proteome</keyword>
<keyword evidence="3" id="KW-1003">Cell membrane</keyword>
<evidence type="ECO:0000256" key="4">
    <source>
        <dbReference type="ARBA" id="ARBA00022519"/>
    </source>
</evidence>
<feature type="transmembrane region" description="Helical" evidence="8">
    <location>
        <begin position="328"/>
        <end position="353"/>
    </location>
</feature>
<evidence type="ECO:0000256" key="2">
    <source>
        <dbReference type="ARBA" id="ARBA00022448"/>
    </source>
</evidence>
<feature type="transmembrane region" description="Helical" evidence="8">
    <location>
        <begin position="239"/>
        <end position="258"/>
    </location>
</feature>
<organism evidence="10 11">
    <name type="scientific">Gordoniibacillus kamchatkensis</name>
    <dbReference type="NCBI Taxonomy" id="1590651"/>
    <lineage>
        <taxon>Bacteria</taxon>
        <taxon>Bacillati</taxon>
        <taxon>Bacillota</taxon>
        <taxon>Bacilli</taxon>
        <taxon>Bacillales</taxon>
        <taxon>Paenibacillaceae</taxon>
        <taxon>Gordoniibacillus</taxon>
    </lineage>
</organism>
<sequence>MVPSGAQQTLAKSFTFSMYTMMAIVASCFPLYFDAVGYSKVQIGMLYSIGPMIGLVSNLLWGYLSDKWGTTRKVLLLLLLGQLALAPVAFHTHSFALLYLCMAFFFFFQQPMSSINDSQLLLLAAKTGKSYASFRVFGSIGFAAASLGFGLILARAGHGFTPYLVYASAACSLLIALALHDARRRGSFKPLELGPMVQIVRAPKFVRFLSLLLVLSIAHRMNDGFLALYMRQLHASDAIVGYAWTTSAVSEIPVFFLLSKFGHKFKELALLTIASAFYVLRFALLSFIADPAWVVAVQALHSVSFGIFLFTALRYFQQAVPDEYRSSGQAIFAVMWSSLAGLLSGVIGGWVFQHLGGEWLYRIAAVLALIAAFGFYLMHMKEERGEPVPSPRN</sequence>
<evidence type="ECO:0000256" key="5">
    <source>
        <dbReference type="ARBA" id="ARBA00022692"/>
    </source>
</evidence>
<dbReference type="PANTHER" id="PTHR23522:SF10">
    <property type="entry name" value="3-PHENYLPROPIONIC ACID TRANSPORTER-RELATED"/>
    <property type="match status" value="1"/>
</dbReference>
<gene>
    <name evidence="10" type="ORF">SD70_25615</name>
</gene>
<dbReference type="Gene3D" id="1.20.1250.20">
    <property type="entry name" value="MFS general substrate transporter like domains"/>
    <property type="match status" value="2"/>
</dbReference>
<feature type="transmembrane region" description="Helical" evidence="8">
    <location>
        <begin position="45"/>
        <end position="64"/>
    </location>
</feature>
<dbReference type="InterPro" id="IPR036259">
    <property type="entry name" value="MFS_trans_sf"/>
</dbReference>
<protein>
    <submittedName>
        <fullName evidence="10">MFS transporter</fullName>
    </submittedName>
</protein>
<reference evidence="10 11" key="1">
    <citation type="submission" date="2014-12" db="EMBL/GenBank/DDBJ databases">
        <title>Draft genome sequence of Paenibacillus kamchatkensis strain B-2647.</title>
        <authorList>
            <person name="Karlyshev A.V."/>
            <person name="Kudryashova E.B."/>
        </authorList>
    </citation>
    <scope>NUCLEOTIDE SEQUENCE [LARGE SCALE GENOMIC DNA]</scope>
    <source>
        <strain evidence="10 11">VKM B-2647</strain>
    </source>
</reference>
<feature type="transmembrane region" description="Helical" evidence="8">
    <location>
        <begin position="199"/>
        <end position="219"/>
    </location>
</feature>
<evidence type="ECO:0000256" key="1">
    <source>
        <dbReference type="ARBA" id="ARBA00004429"/>
    </source>
</evidence>
<name>A0ABR5ADD7_9BACL</name>
<feature type="transmembrane region" description="Helical" evidence="8">
    <location>
        <begin position="84"/>
        <end position="108"/>
    </location>
</feature>
<keyword evidence="2" id="KW-0813">Transport</keyword>
<evidence type="ECO:0000256" key="8">
    <source>
        <dbReference type="SAM" id="Phobius"/>
    </source>
</evidence>
<dbReference type="PANTHER" id="PTHR23522">
    <property type="entry name" value="BLL5896 PROTEIN"/>
    <property type="match status" value="1"/>
</dbReference>
<feature type="transmembrane region" description="Helical" evidence="8">
    <location>
        <begin position="295"/>
        <end position="316"/>
    </location>
</feature>
<feature type="transmembrane region" description="Helical" evidence="8">
    <location>
        <begin position="136"/>
        <end position="154"/>
    </location>
</feature>
<keyword evidence="7 8" id="KW-0472">Membrane</keyword>
<feature type="transmembrane region" description="Helical" evidence="8">
    <location>
        <begin position="359"/>
        <end position="378"/>
    </location>
</feature>
<feature type="transmembrane region" description="Helical" evidence="8">
    <location>
        <begin position="160"/>
        <end position="179"/>
    </location>
</feature>
<evidence type="ECO:0000256" key="7">
    <source>
        <dbReference type="ARBA" id="ARBA00023136"/>
    </source>
</evidence>
<dbReference type="Pfam" id="PF12832">
    <property type="entry name" value="MFS_1_like"/>
    <property type="match status" value="1"/>
</dbReference>
<comment type="subcellular location">
    <subcellularLocation>
        <location evidence="1">Cell inner membrane</location>
        <topology evidence="1">Multi-pass membrane protein</topology>
    </subcellularLocation>
</comment>
<feature type="transmembrane region" description="Helical" evidence="8">
    <location>
        <begin position="270"/>
        <end position="289"/>
    </location>
</feature>
<keyword evidence="5 8" id="KW-0812">Transmembrane</keyword>
<evidence type="ECO:0000256" key="3">
    <source>
        <dbReference type="ARBA" id="ARBA00022475"/>
    </source>
</evidence>
<dbReference type="EMBL" id="JXAK01000057">
    <property type="protein sequence ID" value="KIL38590.1"/>
    <property type="molecule type" value="Genomic_DNA"/>
</dbReference>